<gene>
    <name evidence="2" type="ORF">FE784_13245</name>
</gene>
<sequence>MFMDLHMHSNYSDGKHTPEEMIEAAIGIGYEAMAITDHVWKSSPWVPAYAAHLQTLKRKYRHRIRLYSGIEAKVVSLDGDIDADPSFDALVDLILGSIHRIPKPDGYYSTADGDRLPRRAIIEHWLEAFCRMLENPRVDIIAHPLSELKKFGIREEELPMAEITDRIAASGKILELNVRYNTPDQSVIRLSAQKGTAFLISSDSHTVRDLVLNSRLVKEFTGGGFRLVDIDRYVREKKNCPPPISGS</sequence>
<feature type="domain" description="Polymerase/histidinol phosphatase N-terminal" evidence="1">
    <location>
        <begin position="3"/>
        <end position="76"/>
    </location>
</feature>
<dbReference type="EMBL" id="VDCQ01000015">
    <property type="protein sequence ID" value="TNJ65879.1"/>
    <property type="molecule type" value="Genomic_DNA"/>
</dbReference>
<dbReference type="InterPro" id="IPR050243">
    <property type="entry name" value="PHP_phosphatase"/>
</dbReference>
<dbReference type="InterPro" id="IPR003141">
    <property type="entry name" value="Pol/His_phosphatase_N"/>
</dbReference>
<dbReference type="Pfam" id="PF02811">
    <property type="entry name" value="PHP"/>
    <property type="match status" value="1"/>
</dbReference>
<dbReference type="Proteomes" id="UP000307943">
    <property type="component" value="Unassembled WGS sequence"/>
</dbReference>
<reference evidence="2 3" key="1">
    <citation type="submission" date="2019-05" db="EMBL/GenBank/DDBJ databases">
        <title>We sequenced the genome of Paenibacillus hemerocallicola KCTC 33185 for further insight into its adaptation and study the phylogeny of Paenibacillus.</title>
        <authorList>
            <person name="Narsing Rao M.P."/>
        </authorList>
    </citation>
    <scope>NUCLEOTIDE SEQUENCE [LARGE SCALE GENOMIC DNA]</scope>
    <source>
        <strain evidence="2 3">KCTC 33185</strain>
    </source>
</reference>
<evidence type="ECO:0000259" key="1">
    <source>
        <dbReference type="SMART" id="SM00481"/>
    </source>
</evidence>
<dbReference type="GO" id="GO:0042578">
    <property type="term" value="F:phosphoric ester hydrolase activity"/>
    <property type="evidence" value="ECO:0007669"/>
    <property type="project" value="TreeGrafter"/>
</dbReference>
<dbReference type="PANTHER" id="PTHR36928">
    <property type="entry name" value="PHOSPHATASE YCDX-RELATED"/>
    <property type="match status" value="1"/>
</dbReference>
<dbReference type="SUPFAM" id="SSF89550">
    <property type="entry name" value="PHP domain-like"/>
    <property type="match status" value="1"/>
</dbReference>
<proteinExistence type="predicted"/>
<dbReference type="Gene3D" id="3.20.20.140">
    <property type="entry name" value="Metal-dependent hydrolases"/>
    <property type="match status" value="1"/>
</dbReference>
<name>A0A5C4TBP8_9BACL</name>
<dbReference type="InterPro" id="IPR016195">
    <property type="entry name" value="Pol/histidinol_Pase-like"/>
</dbReference>
<dbReference type="InterPro" id="IPR004013">
    <property type="entry name" value="PHP_dom"/>
</dbReference>
<dbReference type="PANTHER" id="PTHR36928:SF1">
    <property type="entry name" value="PHOSPHATASE YCDX-RELATED"/>
    <property type="match status" value="1"/>
</dbReference>
<organism evidence="2 3">
    <name type="scientific">Paenibacillus hemerocallicola</name>
    <dbReference type="NCBI Taxonomy" id="1172614"/>
    <lineage>
        <taxon>Bacteria</taxon>
        <taxon>Bacillati</taxon>
        <taxon>Bacillota</taxon>
        <taxon>Bacilli</taxon>
        <taxon>Bacillales</taxon>
        <taxon>Paenibacillaceae</taxon>
        <taxon>Paenibacillus</taxon>
    </lineage>
</organism>
<dbReference type="AlphaFoldDB" id="A0A5C4TBP8"/>
<evidence type="ECO:0000313" key="2">
    <source>
        <dbReference type="EMBL" id="TNJ65879.1"/>
    </source>
</evidence>
<evidence type="ECO:0000313" key="3">
    <source>
        <dbReference type="Proteomes" id="UP000307943"/>
    </source>
</evidence>
<dbReference type="GO" id="GO:0005829">
    <property type="term" value="C:cytosol"/>
    <property type="evidence" value="ECO:0007669"/>
    <property type="project" value="TreeGrafter"/>
</dbReference>
<protein>
    <submittedName>
        <fullName evidence="2">PHP domain-containing protein</fullName>
    </submittedName>
</protein>
<keyword evidence="3" id="KW-1185">Reference proteome</keyword>
<dbReference type="SMART" id="SM00481">
    <property type="entry name" value="POLIIIAc"/>
    <property type="match status" value="1"/>
</dbReference>
<dbReference type="GO" id="GO:0008270">
    <property type="term" value="F:zinc ion binding"/>
    <property type="evidence" value="ECO:0007669"/>
    <property type="project" value="TreeGrafter"/>
</dbReference>
<dbReference type="OrthoDB" id="9808747at2"/>
<accession>A0A5C4TBP8</accession>
<comment type="caution">
    <text evidence="2">The sequence shown here is derived from an EMBL/GenBank/DDBJ whole genome shotgun (WGS) entry which is preliminary data.</text>
</comment>
<dbReference type="RefSeq" id="WP_139602679.1">
    <property type="nucleotide sequence ID" value="NZ_VDCQ01000015.1"/>
</dbReference>